<gene>
    <name evidence="1" type="ORF">H6G03_20835</name>
</gene>
<sequence length="82" mass="9039">MLSLVKTPGSTVIKLNWYAYLFLLEEFIAEADAIINGPAAFGNPILQVSESDWEMVINTMLNPPEPSEGLIALVKECRASKE</sequence>
<protein>
    <submittedName>
        <fullName evidence="1">Uncharacterized protein</fullName>
    </submittedName>
</protein>
<keyword evidence="2" id="KW-1185">Reference proteome</keyword>
<proteinExistence type="predicted"/>
<dbReference type="Proteomes" id="UP000641646">
    <property type="component" value="Unassembled WGS sequence"/>
</dbReference>
<reference evidence="1" key="2">
    <citation type="submission" date="2020-08" db="EMBL/GenBank/DDBJ databases">
        <authorList>
            <person name="Chen M."/>
            <person name="Teng W."/>
            <person name="Zhao L."/>
            <person name="Hu C."/>
            <person name="Zhou Y."/>
            <person name="Han B."/>
            <person name="Song L."/>
            <person name="Shu W."/>
        </authorList>
    </citation>
    <scope>NUCLEOTIDE SEQUENCE</scope>
    <source>
        <strain evidence="1">FACHB-1375</strain>
    </source>
</reference>
<organism evidence="1 2">
    <name type="scientific">Aerosakkonema funiforme FACHB-1375</name>
    <dbReference type="NCBI Taxonomy" id="2949571"/>
    <lineage>
        <taxon>Bacteria</taxon>
        <taxon>Bacillati</taxon>
        <taxon>Cyanobacteriota</taxon>
        <taxon>Cyanophyceae</taxon>
        <taxon>Oscillatoriophycideae</taxon>
        <taxon>Aerosakkonematales</taxon>
        <taxon>Aerosakkonemataceae</taxon>
        <taxon>Aerosakkonema</taxon>
    </lineage>
</organism>
<dbReference type="AlphaFoldDB" id="A0A926VGG7"/>
<comment type="caution">
    <text evidence="1">The sequence shown here is derived from an EMBL/GenBank/DDBJ whole genome shotgun (WGS) entry which is preliminary data.</text>
</comment>
<evidence type="ECO:0000313" key="2">
    <source>
        <dbReference type="Proteomes" id="UP000641646"/>
    </source>
</evidence>
<name>A0A926VGG7_9CYAN</name>
<dbReference type="RefSeq" id="WP_190467868.1">
    <property type="nucleotide sequence ID" value="NZ_JACJPW010000056.1"/>
</dbReference>
<evidence type="ECO:0000313" key="1">
    <source>
        <dbReference type="EMBL" id="MBD2183475.1"/>
    </source>
</evidence>
<dbReference type="EMBL" id="JACJPW010000056">
    <property type="protein sequence ID" value="MBD2183475.1"/>
    <property type="molecule type" value="Genomic_DNA"/>
</dbReference>
<accession>A0A926VGG7</accession>
<reference evidence="1" key="1">
    <citation type="journal article" date="2015" name="ISME J.">
        <title>Draft Genome Sequence of Streptomyces incarnatus NRRL8089, which Produces the Nucleoside Antibiotic Sinefungin.</title>
        <authorList>
            <person name="Oshima K."/>
            <person name="Hattori M."/>
            <person name="Shimizu H."/>
            <person name="Fukuda K."/>
            <person name="Nemoto M."/>
            <person name="Inagaki K."/>
            <person name="Tamura T."/>
        </authorList>
    </citation>
    <scope>NUCLEOTIDE SEQUENCE</scope>
    <source>
        <strain evidence="1">FACHB-1375</strain>
    </source>
</reference>